<sequence length="67" mass="6775">MGVAILVGVIAGVIVVALLAGGFWFYRAYSNDQAKKKAMAGKWSGAYSTGNSTLVGSTSGAPKPPGK</sequence>
<evidence type="ECO:0000313" key="2">
    <source>
        <dbReference type="Proteomes" id="UP001165186"/>
    </source>
</evidence>
<evidence type="ECO:0000313" key="1">
    <source>
        <dbReference type="EMBL" id="GME27583.1"/>
    </source>
</evidence>
<gene>
    <name evidence="1" type="primary">g2937</name>
    <name evidence="1" type="ORF">NpPPO83_00002937</name>
</gene>
<reference evidence="1" key="1">
    <citation type="submission" date="2024-09" db="EMBL/GenBank/DDBJ databases">
        <title>Draft Genome Sequences of Neofusicoccum parvum.</title>
        <authorList>
            <person name="Ashida A."/>
            <person name="Camagna M."/>
            <person name="Tanaka A."/>
            <person name="Takemoto D."/>
        </authorList>
    </citation>
    <scope>NUCLEOTIDE SEQUENCE</scope>
    <source>
        <strain evidence="1">PPO83</strain>
    </source>
</reference>
<organism evidence="1 2">
    <name type="scientific">Neofusicoccum parvum</name>
    <dbReference type="NCBI Taxonomy" id="310453"/>
    <lineage>
        <taxon>Eukaryota</taxon>
        <taxon>Fungi</taxon>
        <taxon>Dikarya</taxon>
        <taxon>Ascomycota</taxon>
        <taxon>Pezizomycotina</taxon>
        <taxon>Dothideomycetes</taxon>
        <taxon>Dothideomycetes incertae sedis</taxon>
        <taxon>Botryosphaeriales</taxon>
        <taxon>Botryosphaeriaceae</taxon>
        <taxon>Neofusicoccum</taxon>
    </lineage>
</organism>
<proteinExistence type="predicted"/>
<keyword evidence="2" id="KW-1185">Reference proteome</keyword>
<comment type="caution">
    <text evidence="1">The sequence shown here is derived from an EMBL/GenBank/DDBJ whole genome shotgun (WGS) entry which is preliminary data.</text>
</comment>
<dbReference type="EMBL" id="BSXG01000038">
    <property type="protein sequence ID" value="GME27583.1"/>
    <property type="molecule type" value="Genomic_DNA"/>
</dbReference>
<protein>
    <submittedName>
        <fullName evidence="1">Uncharacterized protein LTHEOB_4066</fullName>
    </submittedName>
</protein>
<name>A0ACB5S4A9_9PEZI</name>
<accession>A0ACB5S4A9</accession>
<dbReference type="Proteomes" id="UP001165186">
    <property type="component" value="Unassembled WGS sequence"/>
</dbReference>